<evidence type="ECO:0000313" key="1">
    <source>
        <dbReference type="EMBL" id="ETO15806.1"/>
    </source>
</evidence>
<dbReference type="EMBL" id="ASPP01018788">
    <property type="protein sequence ID" value="ETO15806.1"/>
    <property type="molecule type" value="Genomic_DNA"/>
</dbReference>
<accession>X6MQ80</accession>
<evidence type="ECO:0000313" key="2">
    <source>
        <dbReference type="Proteomes" id="UP000023152"/>
    </source>
</evidence>
<dbReference type="AlphaFoldDB" id="X6MQ80"/>
<comment type="caution">
    <text evidence="1">The sequence shown here is derived from an EMBL/GenBank/DDBJ whole genome shotgun (WGS) entry which is preliminary data.</text>
</comment>
<dbReference type="OrthoDB" id="19493at2759"/>
<sequence length="362" mass="40576">MLAVGNDSGHVYLLCIKTSNGKSKIVQKFDVPKHCSQDSKVETDQKAVDVDWSTVGGIACLEWCSLSPLAENDKTWEVAPQRLAVAFKGGVVVFVSFSYNGAGVFKRDIEMKEMQVLYHAEDTITQMAFKHQFLLLSCFEKTLILNLAPVPLPSIPSTDTTPLFQVHTVGTKSRNDQGCARVEVLSARKSGHVWVAETKSGRVNKTFVFELPWHWNEFNPFTTTIKRAEDENLGNGEPRKPETVKQLGVLLPFGRWVLSYTHPLLDGSNRLNHWGLKVLHVDESMQPSVIQWYPLLGRIIDCAVHESLRTFFVLFQKHPNHPTRDDVDPSTNLTSPTAVSMVCLAKVSFVEPVTAVQMLLKF</sequence>
<organism evidence="1 2">
    <name type="scientific">Reticulomyxa filosa</name>
    <dbReference type="NCBI Taxonomy" id="46433"/>
    <lineage>
        <taxon>Eukaryota</taxon>
        <taxon>Sar</taxon>
        <taxon>Rhizaria</taxon>
        <taxon>Retaria</taxon>
        <taxon>Foraminifera</taxon>
        <taxon>Monothalamids</taxon>
        <taxon>Reticulomyxidae</taxon>
        <taxon>Reticulomyxa</taxon>
    </lineage>
</organism>
<gene>
    <name evidence="1" type="ORF">RFI_21558</name>
</gene>
<reference evidence="1 2" key="1">
    <citation type="journal article" date="2013" name="Curr. Biol.">
        <title>The Genome of the Foraminiferan Reticulomyxa filosa.</title>
        <authorList>
            <person name="Glockner G."/>
            <person name="Hulsmann N."/>
            <person name="Schleicher M."/>
            <person name="Noegel A.A."/>
            <person name="Eichinger L."/>
            <person name="Gallinger C."/>
            <person name="Pawlowski J."/>
            <person name="Sierra R."/>
            <person name="Euteneuer U."/>
            <person name="Pillet L."/>
            <person name="Moustafa A."/>
            <person name="Platzer M."/>
            <person name="Groth M."/>
            <person name="Szafranski K."/>
            <person name="Schliwa M."/>
        </authorList>
    </citation>
    <scope>NUCLEOTIDE SEQUENCE [LARGE SCALE GENOMIC DNA]</scope>
</reference>
<protein>
    <submittedName>
        <fullName evidence="1">Uncharacterized protein</fullName>
    </submittedName>
</protein>
<keyword evidence="2" id="KW-1185">Reference proteome</keyword>
<name>X6MQ80_RETFI</name>
<dbReference type="Proteomes" id="UP000023152">
    <property type="component" value="Unassembled WGS sequence"/>
</dbReference>
<proteinExistence type="predicted"/>